<feature type="domain" description="C2H2-type" evidence="12">
    <location>
        <begin position="458"/>
        <end position="484"/>
    </location>
</feature>
<feature type="binding site" evidence="11">
    <location>
        <position position="53"/>
    </location>
    <ligand>
        <name>Zn(2+)</name>
        <dbReference type="ChEBI" id="CHEBI:29105"/>
    </ligand>
</feature>
<feature type="domain" description="C2H2-type" evidence="12">
    <location>
        <begin position="373"/>
        <end position="400"/>
    </location>
</feature>
<dbReference type="GO" id="GO:0006355">
    <property type="term" value="P:regulation of DNA-templated transcription"/>
    <property type="evidence" value="ECO:0007669"/>
    <property type="project" value="UniProtKB-ARBA"/>
</dbReference>
<evidence type="ECO:0000256" key="9">
    <source>
        <dbReference type="ARBA" id="ARBA00023242"/>
    </source>
</evidence>
<dbReference type="Pfam" id="PF13894">
    <property type="entry name" value="zf-C2H2_4"/>
    <property type="match status" value="1"/>
</dbReference>
<evidence type="ECO:0000256" key="1">
    <source>
        <dbReference type="ARBA" id="ARBA00004123"/>
    </source>
</evidence>
<organism evidence="14 15">
    <name type="scientific">Hypothenemus hampei</name>
    <name type="common">Coffee berry borer</name>
    <dbReference type="NCBI Taxonomy" id="57062"/>
    <lineage>
        <taxon>Eukaryota</taxon>
        <taxon>Metazoa</taxon>
        <taxon>Ecdysozoa</taxon>
        <taxon>Arthropoda</taxon>
        <taxon>Hexapoda</taxon>
        <taxon>Insecta</taxon>
        <taxon>Pterygota</taxon>
        <taxon>Neoptera</taxon>
        <taxon>Endopterygota</taxon>
        <taxon>Coleoptera</taxon>
        <taxon>Polyphaga</taxon>
        <taxon>Cucujiformia</taxon>
        <taxon>Curculionidae</taxon>
        <taxon>Scolytinae</taxon>
        <taxon>Hypothenemus</taxon>
    </lineage>
</organism>
<dbReference type="PANTHER" id="PTHR14003:SF19">
    <property type="entry name" value="YY2 TRANSCRIPTION FACTOR"/>
    <property type="match status" value="1"/>
</dbReference>
<keyword evidence="15" id="KW-1185">Reference proteome</keyword>
<dbReference type="AlphaFoldDB" id="A0ABD1EL21"/>
<dbReference type="GO" id="GO:0005634">
    <property type="term" value="C:nucleus"/>
    <property type="evidence" value="ECO:0007669"/>
    <property type="project" value="UniProtKB-SubCell"/>
</dbReference>
<keyword evidence="4 10" id="KW-0863">Zinc-finger</keyword>
<sequence length="484" mass="55094">MEKLNFKKICRICMNEGSMMSLFKVSMYKKVMAIASIQVWPNDGLPSQICTRCASKLHIAFQLKKQCERSDLKLRQYQAVVPQAEDKKGINEAQPNVHLIENGITQPLEAETATHKIYIQQNNEVLIENVRPQHNYDHFMTVQANDSISQVTFANLTPDGQIQMPTYNIQPHLVYTTQYSLPTEQIITNTPVQQTQVELNAPQVQNELKECESNENSKKINSDKNTLDGKACPTCGKVFRTNIKLNRHLKIHTTLPSDLPHKCQVCGKGFSHAGNFKIHLRIHNNERPFKCPVCNKGCRQAQDLEKHMRTHTGERPHKCSYCPKAFATSSNLTAHIRTHTGERPYVCSVCPKAFCQSNELTKHMRTHTGEKSHICDICNKGFNGSSGLLTHRRQHTGERPYLCPHCNRSFTSSNCLSAHVKTHNKLYPLNCAQCDQSFRTLSNLKDHLTTNHSSGEIIQCKMCDTSFNRVNDYLVHVRKHECDS</sequence>
<dbReference type="Pfam" id="PF13912">
    <property type="entry name" value="zf-C2H2_6"/>
    <property type="match status" value="1"/>
</dbReference>
<evidence type="ECO:0000256" key="11">
    <source>
        <dbReference type="PROSITE-ProRule" id="PRU01263"/>
    </source>
</evidence>
<feature type="domain" description="C2H2-type" evidence="12">
    <location>
        <begin position="230"/>
        <end position="257"/>
    </location>
</feature>
<comment type="subcellular location">
    <subcellularLocation>
        <location evidence="1">Nucleus</location>
    </subcellularLocation>
</comment>
<dbReference type="Gene3D" id="3.40.1800.20">
    <property type="match status" value="1"/>
</dbReference>
<evidence type="ECO:0000259" key="12">
    <source>
        <dbReference type="PROSITE" id="PS50157"/>
    </source>
</evidence>
<proteinExistence type="predicted"/>
<evidence type="ECO:0000256" key="4">
    <source>
        <dbReference type="ARBA" id="ARBA00022771"/>
    </source>
</evidence>
<reference evidence="14 15" key="1">
    <citation type="submission" date="2024-05" db="EMBL/GenBank/DDBJ databases">
        <title>Genetic variation in Jamaican populations of the coffee berry borer (Hypothenemus hampei).</title>
        <authorList>
            <person name="Errbii M."/>
            <person name="Myrie A."/>
        </authorList>
    </citation>
    <scope>NUCLEOTIDE SEQUENCE [LARGE SCALE GENOMIC DNA]</scope>
    <source>
        <strain evidence="14">JA-Hopewell-2020-01-JO</strain>
        <tissue evidence="14">Whole body</tissue>
    </source>
</reference>
<dbReference type="FunFam" id="3.30.160.60:FF:002104">
    <property type="entry name" value="Si:ch211-266d19.4"/>
    <property type="match status" value="1"/>
</dbReference>
<dbReference type="PROSITE" id="PS00028">
    <property type="entry name" value="ZINC_FINGER_C2H2_1"/>
    <property type="match status" value="9"/>
</dbReference>
<dbReference type="SMART" id="SM00355">
    <property type="entry name" value="ZnF_C2H2"/>
    <property type="match status" value="9"/>
</dbReference>
<dbReference type="FunFam" id="3.30.160.60:FF:000688">
    <property type="entry name" value="zinc finger protein 197 isoform X1"/>
    <property type="match status" value="1"/>
</dbReference>
<evidence type="ECO:0000256" key="3">
    <source>
        <dbReference type="ARBA" id="ARBA00022737"/>
    </source>
</evidence>
<evidence type="ECO:0000256" key="8">
    <source>
        <dbReference type="ARBA" id="ARBA00023163"/>
    </source>
</evidence>
<accession>A0ABD1EL21</accession>
<dbReference type="SUPFAM" id="SSF57716">
    <property type="entry name" value="Glucocorticoid receptor-like (DNA-binding domain)"/>
    <property type="match status" value="1"/>
</dbReference>
<evidence type="ECO:0000256" key="10">
    <source>
        <dbReference type="PROSITE-ProRule" id="PRU00042"/>
    </source>
</evidence>
<dbReference type="InterPro" id="IPR013087">
    <property type="entry name" value="Znf_C2H2_type"/>
</dbReference>
<dbReference type="GO" id="GO:0003690">
    <property type="term" value="F:double-stranded DNA binding"/>
    <property type="evidence" value="ECO:0007669"/>
    <property type="project" value="UniProtKB-ARBA"/>
</dbReference>
<dbReference type="Proteomes" id="UP001566132">
    <property type="component" value="Unassembled WGS sequence"/>
</dbReference>
<dbReference type="FunFam" id="3.30.160.60:FF:002343">
    <property type="entry name" value="Zinc finger protein 33A"/>
    <property type="match status" value="1"/>
</dbReference>
<feature type="binding site" evidence="11">
    <location>
        <position position="50"/>
    </location>
    <ligand>
        <name>Zn(2+)</name>
        <dbReference type="ChEBI" id="CHEBI:29105"/>
    </ligand>
</feature>
<dbReference type="GO" id="GO:0043565">
    <property type="term" value="F:sequence-specific DNA binding"/>
    <property type="evidence" value="ECO:0007669"/>
    <property type="project" value="UniProtKB-ARBA"/>
</dbReference>
<feature type="domain" description="C2H2-type" evidence="12">
    <location>
        <begin position="429"/>
        <end position="457"/>
    </location>
</feature>
<feature type="binding site" evidence="11">
    <location>
        <position position="10"/>
    </location>
    <ligand>
        <name>Zn(2+)</name>
        <dbReference type="ChEBI" id="CHEBI:29105"/>
    </ligand>
</feature>
<evidence type="ECO:0000256" key="6">
    <source>
        <dbReference type="ARBA" id="ARBA00023015"/>
    </source>
</evidence>
<evidence type="ECO:0000256" key="5">
    <source>
        <dbReference type="ARBA" id="ARBA00022833"/>
    </source>
</evidence>
<dbReference type="InterPro" id="IPR036236">
    <property type="entry name" value="Znf_C2H2_sf"/>
</dbReference>
<keyword evidence="2 11" id="KW-0479">Metal-binding</keyword>
<feature type="domain" description="C2H2-type" evidence="12">
    <location>
        <begin position="289"/>
        <end position="316"/>
    </location>
</feature>
<feature type="domain" description="C2H2-type" evidence="12">
    <location>
        <begin position="401"/>
        <end position="428"/>
    </location>
</feature>
<dbReference type="PROSITE" id="PS51915">
    <property type="entry name" value="ZAD"/>
    <property type="match status" value="1"/>
</dbReference>
<dbReference type="SUPFAM" id="SSF57667">
    <property type="entry name" value="beta-beta-alpha zinc fingers"/>
    <property type="match status" value="5"/>
</dbReference>
<feature type="domain" description="C2H2-type" evidence="12">
    <location>
        <begin position="345"/>
        <end position="372"/>
    </location>
</feature>
<keyword evidence="8" id="KW-0804">Transcription</keyword>
<dbReference type="FunFam" id="3.30.160.60:FF:000446">
    <property type="entry name" value="Zinc finger protein"/>
    <property type="match status" value="1"/>
</dbReference>
<dbReference type="SMART" id="SM00868">
    <property type="entry name" value="zf-AD"/>
    <property type="match status" value="2"/>
</dbReference>
<keyword evidence="7" id="KW-0238">DNA-binding</keyword>
<dbReference type="FunFam" id="3.30.160.60:FF:000690">
    <property type="entry name" value="Zinc finger protein 354C"/>
    <property type="match status" value="1"/>
</dbReference>
<dbReference type="GO" id="GO:0003682">
    <property type="term" value="F:chromatin binding"/>
    <property type="evidence" value="ECO:0007669"/>
    <property type="project" value="UniProtKB-ARBA"/>
</dbReference>
<dbReference type="Pfam" id="PF00096">
    <property type="entry name" value="zf-C2H2"/>
    <property type="match status" value="7"/>
</dbReference>
<dbReference type="GO" id="GO:0040029">
    <property type="term" value="P:epigenetic regulation of gene expression"/>
    <property type="evidence" value="ECO:0007669"/>
    <property type="project" value="UniProtKB-ARBA"/>
</dbReference>
<dbReference type="GO" id="GO:0030674">
    <property type="term" value="F:protein-macromolecule adaptor activity"/>
    <property type="evidence" value="ECO:0007669"/>
    <property type="project" value="UniProtKB-ARBA"/>
</dbReference>
<feature type="domain" description="C2H2-type" evidence="12">
    <location>
        <begin position="317"/>
        <end position="344"/>
    </location>
</feature>
<feature type="domain" description="C2H2-type" evidence="12">
    <location>
        <begin position="261"/>
        <end position="288"/>
    </location>
</feature>
<comment type="caution">
    <text evidence="14">The sequence shown here is derived from an EMBL/GenBank/DDBJ whole genome shotgun (WGS) entry which is preliminary data.</text>
</comment>
<gene>
    <name evidence="14" type="ORF">ABEB36_010243</name>
</gene>
<dbReference type="Pfam" id="PF07776">
    <property type="entry name" value="zf-AD"/>
    <property type="match status" value="1"/>
</dbReference>
<keyword evidence="9" id="KW-0539">Nucleus</keyword>
<evidence type="ECO:0000256" key="7">
    <source>
        <dbReference type="ARBA" id="ARBA00023125"/>
    </source>
</evidence>
<feature type="domain" description="ZAD" evidence="13">
    <location>
        <begin position="8"/>
        <end position="77"/>
    </location>
</feature>
<evidence type="ECO:0000256" key="2">
    <source>
        <dbReference type="ARBA" id="ARBA00022723"/>
    </source>
</evidence>
<keyword evidence="6" id="KW-0805">Transcription regulation</keyword>
<evidence type="ECO:0000259" key="13">
    <source>
        <dbReference type="PROSITE" id="PS51915"/>
    </source>
</evidence>
<dbReference type="GO" id="GO:0000785">
    <property type="term" value="C:chromatin"/>
    <property type="evidence" value="ECO:0007669"/>
    <property type="project" value="UniProtKB-ARBA"/>
</dbReference>
<feature type="binding site" evidence="11">
    <location>
        <position position="13"/>
    </location>
    <ligand>
        <name>Zn(2+)</name>
        <dbReference type="ChEBI" id="CHEBI:29105"/>
    </ligand>
</feature>
<name>A0ABD1EL21_HYPHA</name>
<evidence type="ECO:0000313" key="14">
    <source>
        <dbReference type="EMBL" id="KAL1494678.1"/>
    </source>
</evidence>
<dbReference type="PANTHER" id="PTHR14003">
    <property type="entry name" value="TRANSCRIPTIONAL REPRESSOR PROTEIN YY"/>
    <property type="match status" value="1"/>
</dbReference>
<dbReference type="GO" id="GO:0008270">
    <property type="term" value="F:zinc ion binding"/>
    <property type="evidence" value="ECO:0007669"/>
    <property type="project" value="UniProtKB-UniRule"/>
</dbReference>
<dbReference type="Gene3D" id="3.30.160.60">
    <property type="entry name" value="Classic Zinc Finger"/>
    <property type="match status" value="8"/>
</dbReference>
<keyword evidence="5 11" id="KW-0862">Zinc</keyword>
<dbReference type="EMBL" id="JBDJPC010000007">
    <property type="protein sequence ID" value="KAL1494678.1"/>
    <property type="molecule type" value="Genomic_DNA"/>
</dbReference>
<protein>
    <submittedName>
        <fullName evidence="14">Uncharacterized protein</fullName>
    </submittedName>
</protein>
<evidence type="ECO:0000313" key="15">
    <source>
        <dbReference type="Proteomes" id="UP001566132"/>
    </source>
</evidence>
<keyword evidence="3" id="KW-0677">Repeat</keyword>
<dbReference type="FunFam" id="3.30.160.60:FF:000450">
    <property type="entry name" value="PR domain zinc finger protein 14"/>
    <property type="match status" value="1"/>
</dbReference>
<dbReference type="InterPro" id="IPR012934">
    <property type="entry name" value="Znf_AD"/>
</dbReference>
<dbReference type="PROSITE" id="PS50157">
    <property type="entry name" value="ZINC_FINGER_C2H2_2"/>
    <property type="match status" value="9"/>
</dbReference>